<feature type="domain" description="Helicase C-terminal" evidence="6">
    <location>
        <begin position="306"/>
        <end position="470"/>
    </location>
</feature>
<dbReference type="Gene3D" id="3.40.50.300">
    <property type="entry name" value="P-loop containing nucleotide triphosphate hydrolases"/>
    <property type="match status" value="2"/>
</dbReference>
<organism evidence="7 8">
    <name type="scientific">Rhynchophorus ferrugineus</name>
    <name type="common">Red palm weevil</name>
    <name type="synonym">Curculio ferrugineus</name>
    <dbReference type="NCBI Taxonomy" id="354439"/>
    <lineage>
        <taxon>Eukaryota</taxon>
        <taxon>Metazoa</taxon>
        <taxon>Ecdysozoa</taxon>
        <taxon>Arthropoda</taxon>
        <taxon>Hexapoda</taxon>
        <taxon>Insecta</taxon>
        <taxon>Pterygota</taxon>
        <taxon>Neoptera</taxon>
        <taxon>Endopterygota</taxon>
        <taxon>Coleoptera</taxon>
        <taxon>Polyphaga</taxon>
        <taxon>Cucujiformia</taxon>
        <taxon>Curculionidae</taxon>
        <taxon>Dryophthorinae</taxon>
        <taxon>Rhynchophorus</taxon>
    </lineage>
</organism>
<dbReference type="GO" id="GO:0016787">
    <property type="term" value="F:hydrolase activity"/>
    <property type="evidence" value="ECO:0007669"/>
    <property type="project" value="UniProtKB-KW"/>
</dbReference>
<dbReference type="CDD" id="cd18787">
    <property type="entry name" value="SF2_C_DEAD"/>
    <property type="match status" value="1"/>
</dbReference>
<dbReference type="PANTHER" id="PTHR47960">
    <property type="entry name" value="DEAD-BOX ATP-DEPENDENT RNA HELICASE 50"/>
    <property type="match status" value="1"/>
</dbReference>
<evidence type="ECO:0000313" key="7">
    <source>
        <dbReference type="EMBL" id="KAF7287301.1"/>
    </source>
</evidence>
<accession>A0A834IW80</accession>
<reference evidence="7" key="1">
    <citation type="submission" date="2020-08" db="EMBL/GenBank/DDBJ databases">
        <title>Genome sequencing and assembly of the red palm weevil Rhynchophorus ferrugineus.</title>
        <authorList>
            <person name="Dias G.B."/>
            <person name="Bergman C.M."/>
            <person name="Manee M."/>
        </authorList>
    </citation>
    <scope>NUCLEOTIDE SEQUENCE</scope>
    <source>
        <strain evidence="7">AA-2017</strain>
        <tissue evidence="7">Whole larva</tissue>
    </source>
</reference>
<gene>
    <name evidence="7" type="ORF">GWI33_001666</name>
</gene>
<dbReference type="AlphaFoldDB" id="A0A834IW80"/>
<evidence type="ECO:0000256" key="1">
    <source>
        <dbReference type="ARBA" id="ARBA00022741"/>
    </source>
</evidence>
<dbReference type="InterPro" id="IPR011545">
    <property type="entry name" value="DEAD/DEAH_box_helicase_dom"/>
</dbReference>
<evidence type="ECO:0000259" key="6">
    <source>
        <dbReference type="PROSITE" id="PS51194"/>
    </source>
</evidence>
<dbReference type="GO" id="GO:0005524">
    <property type="term" value="F:ATP binding"/>
    <property type="evidence" value="ECO:0007669"/>
    <property type="project" value="UniProtKB-KW"/>
</dbReference>
<dbReference type="SUPFAM" id="SSF52540">
    <property type="entry name" value="P-loop containing nucleoside triphosphate hydrolases"/>
    <property type="match status" value="1"/>
</dbReference>
<dbReference type="GO" id="GO:0003676">
    <property type="term" value="F:nucleic acid binding"/>
    <property type="evidence" value="ECO:0007669"/>
    <property type="project" value="InterPro"/>
</dbReference>
<dbReference type="SMART" id="SM00490">
    <property type="entry name" value="HELICc"/>
    <property type="match status" value="1"/>
</dbReference>
<dbReference type="GO" id="GO:0004386">
    <property type="term" value="F:helicase activity"/>
    <property type="evidence" value="ECO:0007669"/>
    <property type="project" value="UniProtKB-KW"/>
</dbReference>
<protein>
    <recommendedName>
        <fullName evidence="9">RNA helicase</fullName>
    </recommendedName>
</protein>
<sequence length="482" mass="54563">MSVLFKKHIFKCISTLKHTAKLTNLAIKPNKKKNSLLIDCKRKELNHYYGSSYDKLDEIKLASKGWTHSKSKGDHFAILPINEETETEQRSLSELEISNQIIEILNKQGIESVTDFQYKSIQTIQKGVHTLLAAETGCGKTIAFVLPIIQNIINNKYNRKLNTPLAVILVPNRELAYQTYEVGKTLGDPVGVNVKALVGGKTKSAMVNPEFNDIDILIATPGALSKLSTVGIYKLNEVLWLVLDEADTLLDDGFLEKVEILIKRMCQAQIILVSATLPRILPPILEPYETIMEKVVSSKLHKPLLNVTQNFLRMSKSEKPSYLLKHTKFNKKPMIIFTNKYQNCDWLAMFLREHGIQCANINGNMNFGIRMDQWNQFSKGQVKILSSTDIGSRGLNTIQVKHILNYDFPLYAADYIHRIGRVGRFGSPKDCQITNFIASDQEIALVQQIELSVRRNQPLTNVDGNITNIIQKKILKRIREGS</sequence>
<proteinExistence type="predicted"/>
<dbReference type="Pfam" id="PF00271">
    <property type="entry name" value="Helicase_C"/>
    <property type="match status" value="1"/>
</dbReference>
<dbReference type="OrthoDB" id="10256233at2759"/>
<evidence type="ECO:0000256" key="2">
    <source>
        <dbReference type="ARBA" id="ARBA00022801"/>
    </source>
</evidence>
<keyword evidence="8" id="KW-1185">Reference proteome</keyword>
<dbReference type="PROSITE" id="PS51192">
    <property type="entry name" value="HELICASE_ATP_BIND_1"/>
    <property type="match status" value="1"/>
</dbReference>
<name>A0A834IW80_RHYFE</name>
<comment type="caution">
    <text evidence="7">The sequence shown here is derived from an EMBL/GenBank/DDBJ whole genome shotgun (WGS) entry which is preliminary data.</text>
</comment>
<evidence type="ECO:0000313" key="8">
    <source>
        <dbReference type="Proteomes" id="UP000625711"/>
    </source>
</evidence>
<keyword evidence="1" id="KW-0547">Nucleotide-binding</keyword>
<evidence type="ECO:0000256" key="4">
    <source>
        <dbReference type="ARBA" id="ARBA00022840"/>
    </source>
</evidence>
<keyword evidence="2" id="KW-0378">Hydrolase</keyword>
<dbReference type="InterPro" id="IPR001650">
    <property type="entry name" value="Helicase_C-like"/>
</dbReference>
<evidence type="ECO:0000256" key="3">
    <source>
        <dbReference type="ARBA" id="ARBA00022806"/>
    </source>
</evidence>
<dbReference type="InterPro" id="IPR027417">
    <property type="entry name" value="P-loop_NTPase"/>
</dbReference>
<dbReference type="SMART" id="SM00487">
    <property type="entry name" value="DEXDc"/>
    <property type="match status" value="1"/>
</dbReference>
<dbReference type="PROSITE" id="PS51194">
    <property type="entry name" value="HELICASE_CTER"/>
    <property type="match status" value="1"/>
</dbReference>
<keyword evidence="4" id="KW-0067">ATP-binding</keyword>
<evidence type="ECO:0008006" key="9">
    <source>
        <dbReference type="Google" id="ProtNLM"/>
    </source>
</evidence>
<dbReference type="InterPro" id="IPR014001">
    <property type="entry name" value="Helicase_ATP-bd"/>
</dbReference>
<dbReference type="EMBL" id="JAACXV010000014">
    <property type="protein sequence ID" value="KAF7287301.1"/>
    <property type="molecule type" value="Genomic_DNA"/>
</dbReference>
<dbReference type="Pfam" id="PF00270">
    <property type="entry name" value="DEAD"/>
    <property type="match status" value="1"/>
</dbReference>
<keyword evidence="3" id="KW-0347">Helicase</keyword>
<dbReference type="Proteomes" id="UP000625711">
    <property type="component" value="Unassembled WGS sequence"/>
</dbReference>
<feature type="domain" description="Helicase ATP-binding" evidence="5">
    <location>
        <begin position="121"/>
        <end position="295"/>
    </location>
</feature>
<evidence type="ECO:0000259" key="5">
    <source>
        <dbReference type="PROSITE" id="PS51192"/>
    </source>
</evidence>